<dbReference type="Proteomes" id="UP001164305">
    <property type="component" value="Chromosome"/>
</dbReference>
<gene>
    <name evidence="5" type="primary">dhaL</name>
    <name evidence="5" type="ORF">BRM3_03395</name>
</gene>
<evidence type="ECO:0000259" key="4">
    <source>
        <dbReference type="PROSITE" id="PS51480"/>
    </source>
</evidence>
<dbReference type="InterPro" id="IPR012737">
    <property type="entry name" value="DhaK_L_YcgS"/>
</dbReference>
<dbReference type="NCBIfam" id="TIGR02365">
    <property type="entry name" value="dha_L_ycgS"/>
    <property type="match status" value="1"/>
</dbReference>
<feature type="domain" description="DhaL" evidence="4">
    <location>
        <begin position="21"/>
        <end position="218"/>
    </location>
</feature>
<dbReference type="PANTHER" id="PTHR28629">
    <property type="entry name" value="TRIOKINASE/FMN CYCLASE"/>
    <property type="match status" value="1"/>
</dbReference>
<dbReference type="Gene3D" id="1.25.40.340">
    <property type="match status" value="1"/>
</dbReference>
<dbReference type="GO" id="GO:0016301">
    <property type="term" value="F:kinase activity"/>
    <property type="evidence" value="ECO:0007669"/>
    <property type="project" value="UniProtKB-KW"/>
</dbReference>
<reference evidence="5" key="1">
    <citation type="submission" date="2022-10" db="EMBL/GenBank/DDBJ databases">
        <title>Whole-Genome Sequencing of Brachybacterium huguangmaarense BRM-3, Isolated from Betula schmidtii.</title>
        <authorList>
            <person name="Haam D."/>
        </authorList>
    </citation>
    <scope>NUCLEOTIDE SEQUENCE</scope>
    <source>
        <strain evidence="5">BRM-3</strain>
    </source>
</reference>
<organism evidence="5 6">
    <name type="scientific">Brachybacterium huguangmaarense</name>
    <dbReference type="NCBI Taxonomy" id="1652028"/>
    <lineage>
        <taxon>Bacteria</taxon>
        <taxon>Bacillati</taxon>
        <taxon>Actinomycetota</taxon>
        <taxon>Actinomycetes</taxon>
        <taxon>Micrococcales</taxon>
        <taxon>Dermabacteraceae</taxon>
        <taxon>Brachybacterium</taxon>
    </lineage>
</organism>
<protein>
    <submittedName>
        <fullName evidence="5">Dihydroxyacetone kinase subunit DhaL</fullName>
    </submittedName>
</protein>
<dbReference type="InterPro" id="IPR036117">
    <property type="entry name" value="DhaL_dom_sf"/>
</dbReference>
<keyword evidence="6" id="KW-1185">Reference proteome</keyword>
<dbReference type="SMART" id="SM01120">
    <property type="entry name" value="Dak2"/>
    <property type="match status" value="1"/>
</dbReference>
<dbReference type="PANTHER" id="PTHR28629:SF4">
    <property type="entry name" value="TRIOKINASE_FMN CYCLASE"/>
    <property type="match status" value="1"/>
</dbReference>
<feature type="region of interest" description="Disordered" evidence="3">
    <location>
        <begin position="221"/>
        <end position="246"/>
    </location>
</feature>
<sequence length="246" mass="25193">MTSTDTSDSTADDRGGTVSIADLVAWLERASELLTEHVTELNDLDSAIGDGDHGTNMKRGFAAVSEALGSGEFGTVDELMKKVGSTLVSRVGGASGPLYGTFFLRLGTSQKGATELDAYSLQSAMQAGVEGIEQRGKSMIGQKTMLDAWVPALDAFQRAADSLPLAVQAGAGAAAQGRDDTAPLEAKKGRASYLGERSIGHIDPGAASTALLWQAAVETIGTGGSGGTDSSRAEGYDLAADEEATS</sequence>
<dbReference type="EMBL" id="CP107020">
    <property type="protein sequence ID" value="UYG17487.1"/>
    <property type="molecule type" value="Genomic_DNA"/>
</dbReference>
<evidence type="ECO:0000313" key="6">
    <source>
        <dbReference type="Proteomes" id="UP001164305"/>
    </source>
</evidence>
<evidence type="ECO:0000256" key="3">
    <source>
        <dbReference type="SAM" id="MobiDB-lite"/>
    </source>
</evidence>
<name>A0ABY6G305_9MICO</name>
<accession>A0ABY6G305</accession>
<keyword evidence="2 5" id="KW-0418">Kinase</keyword>
<dbReference type="PROSITE" id="PS51480">
    <property type="entry name" value="DHAL"/>
    <property type="match status" value="1"/>
</dbReference>
<keyword evidence="1" id="KW-0808">Transferase</keyword>
<evidence type="ECO:0000313" key="5">
    <source>
        <dbReference type="EMBL" id="UYG17487.1"/>
    </source>
</evidence>
<evidence type="ECO:0000256" key="1">
    <source>
        <dbReference type="ARBA" id="ARBA00022679"/>
    </source>
</evidence>
<evidence type="ECO:0000256" key="2">
    <source>
        <dbReference type="ARBA" id="ARBA00022777"/>
    </source>
</evidence>
<dbReference type="RefSeq" id="WP_263594696.1">
    <property type="nucleotide sequence ID" value="NZ_CP107020.1"/>
</dbReference>
<dbReference type="InterPro" id="IPR050861">
    <property type="entry name" value="Dihydroxyacetone_Kinase"/>
</dbReference>
<dbReference type="Pfam" id="PF02734">
    <property type="entry name" value="Dak2"/>
    <property type="match status" value="1"/>
</dbReference>
<proteinExistence type="predicted"/>
<dbReference type="InterPro" id="IPR004007">
    <property type="entry name" value="DhaL_dom"/>
</dbReference>
<dbReference type="SUPFAM" id="SSF101473">
    <property type="entry name" value="DhaL-like"/>
    <property type="match status" value="1"/>
</dbReference>